<dbReference type="PANTHER" id="PTHR31640">
    <property type="entry name" value="TRANSMEMBRANE PROTEIN KIAA1109"/>
    <property type="match status" value="1"/>
</dbReference>
<dbReference type="Proteomes" id="UP000821866">
    <property type="component" value="Chromosome 1"/>
</dbReference>
<keyword evidence="3" id="KW-1185">Reference proteome</keyword>
<accession>A0A9J6F322</accession>
<dbReference type="VEuPathDB" id="VectorBase:LOC119178733"/>
<reference evidence="2" key="2">
    <citation type="submission" date="2021-09" db="EMBL/GenBank/DDBJ databases">
        <authorList>
            <person name="Jia N."/>
            <person name="Wang J."/>
            <person name="Shi W."/>
            <person name="Du L."/>
            <person name="Sun Y."/>
            <person name="Zhan W."/>
            <person name="Jiang J."/>
            <person name="Wang Q."/>
            <person name="Zhang B."/>
            <person name="Ji P."/>
            <person name="Sakyi L.B."/>
            <person name="Cui X."/>
            <person name="Yuan T."/>
            <person name="Jiang B."/>
            <person name="Yang W."/>
            <person name="Lam T.T.-Y."/>
            <person name="Chang Q."/>
            <person name="Ding S."/>
            <person name="Wang X."/>
            <person name="Zhu J."/>
            <person name="Ruan X."/>
            <person name="Zhao L."/>
            <person name="Wei J."/>
            <person name="Que T."/>
            <person name="Du C."/>
            <person name="Cheng J."/>
            <person name="Dai P."/>
            <person name="Han X."/>
            <person name="Huang E."/>
            <person name="Gao Y."/>
            <person name="Liu J."/>
            <person name="Shao H."/>
            <person name="Ye R."/>
            <person name="Li L."/>
            <person name="Wei W."/>
            <person name="Wang X."/>
            <person name="Wang C."/>
            <person name="Huo Q."/>
            <person name="Li W."/>
            <person name="Guo W."/>
            <person name="Chen H."/>
            <person name="Chen S."/>
            <person name="Zhou L."/>
            <person name="Zhou L."/>
            <person name="Ni X."/>
            <person name="Tian J."/>
            <person name="Zhou Y."/>
            <person name="Sheng Y."/>
            <person name="Liu T."/>
            <person name="Pan Y."/>
            <person name="Xia L."/>
            <person name="Li J."/>
            <person name="Zhao F."/>
            <person name="Cao W."/>
        </authorList>
    </citation>
    <scope>NUCLEOTIDE SEQUENCE</scope>
    <source>
        <strain evidence="2">Rmic-2018</strain>
        <tissue evidence="2">Larvae</tissue>
    </source>
</reference>
<name>A0A9J6F322_RHIMP</name>
<sequence>MIMRDPVVEGSGNVSPPGVLYRAPKSEHTGLQHSRLHRKCRRRSRDLIPRPAGQNFLYGCLEAKVSRPGAFPLLGAPLDSPLHYGGMLYLGKTLEHGISCMVANSGRLRGSRHSLATWSFSSVEPILRSSLDPANDDEDLYNWMARQRGPSSPLDSPSSRSAPRESAMPTGGIPDAQTVFEPLLQLLGACTVALQTPGPRLALSTLVELLRVDLVESESLEQPQRRRSKPGQRLFVDTSTDTPALVCDRLALELDVRHPGNPGTCAHVAVDVQYVAQQVNMPLLRLLNQFSSMYENVKETRLELQCRRPRADSVVVPMPQPHPGGSHESVAPVQTSTPRCWKTMCFLLDLYETMPPSQALADSDELALSTRAWLEKVAVPASTLAMKAAGHRVGNLCCPCPEKKTEISTYFEGGCSGCCSYAQQASTFQVSTRFEASPRRQSLDGHISV</sequence>
<feature type="region of interest" description="Disordered" evidence="1">
    <location>
        <begin position="1"/>
        <end position="27"/>
    </location>
</feature>
<organism evidence="2 3">
    <name type="scientific">Rhipicephalus microplus</name>
    <name type="common">Cattle tick</name>
    <name type="synonym">Boophilus microplus</name>
    <dbReference type="NCBI Taxonomy" id="6941"/>
    <lineage>
        <taxon>Eukaryota</taxon>
        <taxon>Metazoa</taxon>
        <taxon>Ecdysozoa</taxon>
        <taxon>Arthropoda</taxon>
        <taxon>Chelicerata</taxon>
        <taxon>Arachnida</taxon>
        <taxon>Acari</taxon>
        <taxon>Parasitiformes</taxon>
        <taxon>Ixodida</taxon>
        <taxon>Ixodoidea</taxon>
        <taxon>Ixodidae</taxon>
        <taxon>Rhipicephalinae</taxon>
        <taxon>Rhipicephalus</taxon>
        <taxon>Boophilus</taxon>
    </lineage>
</organism>
<evidence type="ECO:0000256" key="1">
    <source>
        <dbReference type="SAM" id="MobiDB-lite"/>
    </source>
</evidence>
<dbReference type="EMBL" id="JABSTU010000001">
    <property type="protein sequence ID" value="KAH8040932.1"/>
    <property type="molecule type" value="Genomic_DNA"/>
</dbReference>
<dbReference type="AlphaFoldDB" id="A0A9J6F322"/>
<dbReference type="GO" id="GO:0048488">
    <property type="term" value="P:synaptic vesicle endocytosis"/>
    <property type="evidence" value="ECO:0007669"/>
    <property type="project" value="TreeGrafter"/>
</dbReference>
<reference evidence="2" key="1">
    <citation type="journal article" date="2020" name="Cell">
        <title>Large-Scale Comparative Analyses of Tick Genomes Elucidate Their Genetic Diversity and Vector Capacities.</title>
        <authorList>
            <consortium name="Tick Genome and Microbiome Consortium (TIGMIC)"/>
            <person name="Jia N."/>
            <person name="Wang J."/>
            <person name="Shi W."/>
            <person name="Du L."/>
            <person name="Sun Y."/>
            <person name="Zhan W."/>
            <person name="Jiang J.F."/>
            <person name="Wang Q."/>
            <person name="Zhang B."/>
            <person name="Ji P."/>
            <person name="Bell-Sakyi L."/>
            <person name="Cui X.M."/>
            <person name="Yuan T.T."/>
            <person name="Jiang B.G."/>
            <person name="Yang W.F."/>
            <person name="Lam T.T."/>
            <person name="Chang Q.C."/>
            <person name="Ding S.J."/>
            <person name="Wang X.J."/>
            <person name="Zhu J.G."/>
            <person name="Ruan X.D."/>
            <person name="Zhao L."/>
            <person name="Wei J.T."/>
            <person name="Ye R.Z."/>
            <person name="Que T.C."/>
            <person name="Du C.H."/>
            <person name="Zhou Y.H."/>
            <person name="Cheng J.X."/>
            <person name="Dai P.F."/>
            <person name="Guo W.B."/>
            <person name="Han X.H."/>
            <person name="Huang E.J."/>
            <person name="Li L.F."/>
            <person name="Wei W."/>
            <person name="Gao Y.C."/>
            <person name="Liu J.Z."/>
            <person name="Shao H.Z."/>
            <person name="Wang X."/>
            <person name="Wang C.C."/>
            <person name="Yang T.C."/>
            <person name="Huo Q.B."/>
            <person name="Li W."/>
            <person name="Chen H.Y."/>
            <person name="Chen S.E."/>
            <person name="Zhou L.G."/>
            <person name="Ni X.B."/>
            <person name="Tian J.H."/>
            <person name="Sheng Y."/>
            <person name="Liu T."/>
            <person name="Pan Y.S."/>
            <person name="Xia L.Y."/>
            <person name="Li J."/>
            <person name="Zhao F."/>
            <person name="Cao W.C."/>
        </authorList>
    </citation>
    <scope>NUCLEOTIDE SEQUENCE</scope>
    <source>
        <strain evidence="2">Rmic-2018</strain>
    </source>
</reference>
<dbReference type="PANTHER" id="PTHR31640:SF1">
    <property type="entry name" value="BRIDGE-LIKE LIPID TRANSFER PROTEIN FAMILY MEMBER 1"/>
    <property type="match status" value="1"/>
</dbReference>
<feature type="region of interest" description="Disordered" evidence="1">
    <location>
        <begin position="146"/>
        <end position="174"/>
    </location>
</feature>
<evidence type="ECO:0000313" key="2">
    <source>
        <dbReference type="EMBL" id="KAH8040932.1"/>
    </source>
</evidence>
<gene>
    <name evidence="2" type="ORF">HPB51_013102</name>
</gene>
<dbReference type="GO" id="GO:0098793">
    <property type="term" value="C:presynapse"/>
    <property type="evidence" value="ECO:0007669"/>
    <property type="project" value="GOC"/>
</dbReference>
<evidence type="ECO:0000313" key="3">
    <source>
        <dbReference type="Proteomes" id="UP000821866"/>
    </source>
</evidence>
<comment type="caution">
    <text evidence="2">The sequence shown here is derived from an EMBL/GenBank/DDBJ whole genome shotgun (WGS) entry which is preliminary data.</text>
</comment>
<proteinExistence type="predicted"/>
<protein>
    <submittedName>
        <fullName evidence="2">Uncharacterized protein</fullName>
    </submittedName>
</protein>
<dbReference type="InterPro" id="IPR033616">
    <property type="entry name" value="BLTP1"/>
</dbReference>
<feature type="compositionally biased region" description="Low complexity" evidence="1">
    <location>
        <begin position="150"/>
        <end position="167"/>
    </location>
</feature>